<name>A0AAN7Z281_9PEZI</name>
<accession>A0AAN7Z281</accession>
<sequence>MQAPLVVTTRVDYLPFAILVRLVVPGVLGSQDESISILAGGHPLSEPELRLFILIDVCRIDEVAPLFEVRIKKRKRLFFSHAAHEFRPGAPD</sequence>
<comment type="caution">
    <text evidence="1">The sequence shown here is derived from an EMBL/GenBank/DDBJ whole genome shotgun (WGS) entry which is preliminary data.</text>
</comment>
<dbReference type="Proteomes" id="UP001305414">
    <property type="component" value="Unassembled WGS sequence"/>
</dbReference>
<proteinExistence type="predicted"/>
<keyword evidence="2" id="KW-1185">Reference proteome</keyword>
<evidence type="ECO:0000313" key="2">
    <source>
        <dbReference type="Proteomes" id="UP001305414"/>
    </source>
</evidence>
<reference evidence="1 2" key="1">
    <citation type="submission" date="2023-10" db="EMBL/GenBank/DDBJ databases">
        <title>Draft genome sequence of Xylaria bambusicola isolate GMP-LS, the root and basal stem rot pathogen of sugarcane in Indonesia.</title>
        <authorList>
            <person name="Selvaraj P."/>
            <person name="Muralishankar V."/>
            <person name="Muruganantham S."/>
            <person name="Sp S."/>
            <person name="Haryani S."/>
            <person name="Lau K.J.X."/>
            <person name="Naqvi N.I."/>
        </authorList>
    </citation>
    <scope>NUCLEOTIDE SEQUENCE [LARGE SCALE GENOMIC DNA]</scope>
    <source>
        <strain evidence="1">GMP-LS</strain>
    </source>
</reference>
<dbReference type="AlphaFoldDB" id="A0AAN7Z281"/>
<gene>
    <name evidence="1" type="ORF">RRF57_009904</name>
</gene>
<protein>
    <submittedName>
        <fullName evidence="1">Uncharacterized protein</fullName>
    </submittedName>
</protein>
<evidence type="ECO:0000313" key="1">
    <source>
        <dbReference type="EMBL" id="KAK5634190.1"/>
    </source>
</evidence>
<organism evidence="1 2">
    <name type="scientific">Xylaria bambusicola</name>
    <dbReference type="NCBI Taxonomy" id="326684"/>
    <lineage>
        <taxon>Eukaryota</taxon>
        <taxon>Fungi</taxon>
        <taxon>Dikarya</taxon>
        <taxon>Ascomycota</taxon>
        <taxon>Pezizomycotina</taxon>
        <taxon>Sordariomycetes</taxon>
        <taxon>Xylariomycetidae</taxon>
        <taxon>Xylariales</taxon>
        <taxon>Xylariaceae</taxon>
        <taxon>Xylaria</taxon>
    </lineage>
</organism>
<dbReference type="EMBL" id="JAWHQM010000039">
    <property type="protein sequence ID" value="KAK5634190.1"/>
    <property type="molecule type" value="Genomic_DNA"/>
</dbReference>